<dbReference type="PANTHER" id="PTHR46056">
    <property type="entry name" value="LONG-CHAIN-ALCOHOL OXIDASE"/>
    <property type="match status" value="1"/>
</dbReference>
<keyword evidence="10 12" id="KW-0560">Oxidoreductase</keyword>
<comment type="similarity">
    <text evidence="4 12">Belongs to the GMC oxidoreductase family.</text>
</comment>
<dbReference type="PIRSF" id="PIRSF028937">
    <property type="entry name" value="Lg_Ch_AO"/>
    <property type="match status" value="1"/>
</dbReference>
<evidence type="ECO:0000256" key="12">
    <source>
        <dbReference type="PIRNR" id="PIRNR028937"/>
    </source>
</evidence>
<evidence type="ECO:0000256" key="9">
    <source>
        <dbReference type="ARBA" id="ARBA00022989"/>
    </source>
</evidence>
<evidence type="ECO:0000256" key="10">
    <source>
        <dbReference type="ARBA" id="ARBA00023002"/>
    </source>
</evidence>
<dbReference type="GO" id="GO:0016020">
    <property type="term" value="C:membrane"/>
    <property type="evidence" value="ECO:0007669"/>
    <property type="project" value="UniProtKB-SubCell"/>
</dbReference>
<evidence type="ECO:0000256" key="14">
    <source>
        <dbReference type="PIRSR" id="PIRSR028937-2"/>
    </source>
</evidence>
<evidence type="ECO:0000256" key="6">
    <source>
        <dbReference type="ARBA" id="ARBA00022630"/>
    </source>
</evidence>
<comment type="catalytic activity">
    <reaction evidence="1 12">
        <text>a long-chain primary fatty alcohol + O2 = a long-chain fatty aldehyde + H2O2</text>
        <dbReference type="Rhea" id="RHEA:22756"/>
        <dbReference type="ChEBI" id="CHEBI:15379"/>
        <dbReference type="ChEBI" id="CHEBI:16240"/>
        <dbReference type="ChEBI" id="CHEBI:17176"/>
        <dbReference type="ChEBI" id="CHEBI:77396"/>
        <dbReference type="EC" id="1.1.3.20"/>
    </reaction>
</comment>
<dbReference type="InterPro" id="IPR012400">
    <property type="entry name" value="Long_Oxdase"/>
</dbReference>
<dbReference type="Pfam" id="PF05199">
    <property type="entry name" value="GMC_oxred_C"/>
    <property type="match status" value="1"/>
</dbReference>
<dbReference type="InterPro" id="IPR036188">
    <property type="entry name" value="FAD/NAD-bd_sf"/>
</dbReference>
<dbReference type="SUPFAM" id="SSF51905">
    <property type="entry name" value="FAD/NAD(P)-binding domain"/>
    <property type="match status" value="1"/>
</dbReference>
<dbReference type="InterPro" id="IPR007867">
    <property type="entry name" value="GMC_OxRtase_C"/>
</dbReference>
<keyword evidence="8 14" id="KW-0274">FAD</keyword>
<dbReference type="RefSeq" id="XP_011072398.1">
    <property type="nucleotide sequence ID" value="XM_011074096.2"/>
</dbReference>
<evidence type="ECO:0000259" key="17">
    <source>
        <dbReference type="Pfam" id="PF05199"/>
    </source>
</evidence>
<name>A0A6I9SSW8_SESIN</name>
<dbReference type="PANTHER" id="PTHR46056:SF4">
    <property type="entry name" value="LONG-CHAIN-ALCOHOL OXIDASE FAO4A"/>
    <property type="match status" value="1"/>
</dbReference>
<dbReference type="AlphaFoldDB" id="A0A6I9SSW8"/>
<evidence type="ECO:0000256" key="2">
    <source>
        <dbReference type="ARBA" id="ARBA00003842"/>
    </source>
</evidence>
<dbReference type="Pfam" id="PF00732">
    <property type="entry name" value="GMC_oxred_N"/>
    <property type="match status" value="1"/>
</dbReference>
<feature type="transmembrane region" description="Helical" evidence="15">
    <location>
        <begin position="129"/>
        <end position="147"/>
    </location>
</feature>
<comment type="function">
    <text evidence="2 12">Long-chain fatty alcohol oxidase involved in the omega-oxidation pathway of lipid degradation.</text>
</comment>
<feature type="domain" description="Glucose-methanol-choline oxidoreductase C-terminal" evidence="17">
    <location>
        <begin position="616"/>
        <end position="744"/>
    </location>
</feature>
<dbReference type="Proteomes" id="UP000504604">
    <property type="component" value="Linkage group LG1"/>
</dbReference>
<evidence type="ECO:0000256" key="3">
    <source>
        <dbReference type="ARBA" id="ARBA00004370"/>
    </source>
</evidence>
<gene>
    <name evidence="19" type="primary">LOC105157636</name>
</gene>
<evidence type="ECO:0000259" key="16">
    <source>
        <dbReference type="Pfam" id="PF00732"/>
    </source>
</evidence>
<dbReference type="OrthoDB" id="269227at2759"/>
<evidence type="ECO:0000256" key="11">
    <source>
        <dbReference type="ARBA" id="ARBA00023136"/>
    </source>
</evidence>
<organism evidence="18 19">
    <name type="scientific">Sesamum indicum</name>
    <name type="common">Oriental sesame</name>
    <name type="synonym">Sesamum orientale</name>
    <dbReference type="NCBI Taxonomy" id="4182"/>
    <lineage>
        <taxon>Eukaryota</taxon>
        <taxon>Viridiplantae</taxon>
        <taxon>Streptophyta</taxon>
        <taxon>Embryophyta</taxon>
        <taxon>Tracheophyta</taxon>
        <taxon>Spermatophyta</taxon>
        <taxon>Magnoliopsida</taxon>
        <taxon>eudicotyledons</taxon>
        <taxon>Gunneridae</taxon>
        <taxon>Pentapetalae</taxon>
        <taxon>asterids</taxon>
        <taxon>lamiids</taxon>
        <taxon>Lamiales</taxon>
        <taxon>Pedaliaceae</taxon>
        <taxon>Sesamum</taxon>
    </lineage>
</organism>
<evidence type="ECO:0000256" key="1">
    <source>
        <dbReference type="ARBA" id="ARBA00000920"/>
    </source>
</evidence>
<keyword evidence="18" id="KW-1185">Reference proteome</keyword>
<dbReference type="EC" id="1.1.3.20" evidence="5 12"/>
<feature type="active site" description="Proton acceptor" evidence="13">
    <location>
        <position position="692"/>
    </location>
</feature>
<evidence type="ECO:0000256" key="7">
    <source>
        <dbReference type="ARBA" id="ARBA00022692"/>
    </source>
</evidence>
<proteinExistence type="inferred from homology"/>
<keyword evidence="7 15" id="KW-0812">Transmembrane</keyword>
<dbReference type="InterPro" id="IPR000172">
    <property type="entry name" value="GMC_OxRdtase_N"/>
</dbReference>
<dbReference type="InParanoid" id="A0A6I9SSW8"/>
<dbReference type="KEGG" id="sind:105157636"/>
<reference evidence="19" key="2">
    <citation type="submission" date="2025-08" db="UniProtKB">
        <authorList>
            <consortium name="RefSeq"/>
        </authorList>
    </citation>
    <scope>IDENTIFICATION</scope>
</reference>
<feature type="domain" description="Glucose-methanol-choline oxidoreductase N-terminal" evidence="16">
    <location>
        <begin position="299"/>
        <end position="517"/>
    </location>
</feature>
<keyword evidence="11 12" id="KW-0472">Membrane</keyword>
<comment type="subcellular location">
    <subcellularLocation>
        <location evidence="3 12">Membrane</location>
    </subcellularLocation>
</comment>
<evidence type="ECO:0000313" key="18">
    <source>
        <dbReference type="Proteomes" id="UP000504604"/>
    </source>
</evidence>
<dbReference type="GO" id="GO:0050660">
    <property type="term" value="F:flavin adenine dinucleotide binding"/>
    <property type="evidence" value="ECO:0007669"/>
    <property type="project" value="InterPro"/>
</dbReference>
<dbReference type="Gene3D" id="3.50.50.60">
    <property type="entry name" value="FAD/NAD(P)-binding domain"/>
    <property type="match status" value="2"/>
</dbReference>
<reference evidence="18" key="1">
    <citation type="submission" date="2024-10" db="UniProtKB">
        <authorList>
            <consortium name="RefSeq"/>
        </authorList>
    </citation>
    <scope>NUCLEOTIDE SEQUENCE [LARGE SCALE GENOMIC DNA]</scope>
    <source>
        <strain evidence="18">cv. Zhongzhi No. 13</strain>
    </source>
</reference>
<evidence type="ECO:0000256" key="5">
    <source>
        <dbReference type="ARBA" id="ARBA00013125"/>
    </source>
</evidence>
<sequence length="761" mass="83239">MGKSRWRFSCGQMEALSALCDTFLPAIDVDNYDVGPQLHSSLHRQFYQTSASMAGIPHHVGEFLGGKVEHPKMCLARLAIMLLSTRIGSLILCGRKSLSPKFPYFQTFSKVSCERREEILLSWSTSSFLLLRILFTALKIFTLLLFFTQVNEKGENLSWKAIGYCGPDPGCTKTRRLNAENTQQPPEECEEKLADGASKEELFGSLYKGIINLSQPREDPLSKLQNLGFSVSIPHSRNRRMKSLNPSFIVKCDAVVVGSGSGGGVMAGVLANAGHKVLVLEKGSYFARANLSLLEGEAMDQMYLGKGMATTDNLDVLLLAGSTVGGGSTINWSASIHTPPHVIREWSEKHKLKLFESKVYQQALDVVCQKMGVQSEVEHEGFNNMILRKGCEKLGYPVETVPRNAPSDHYCGWCCFGCKDGRKKGTSETWLVDLVESGNGAILPACEALRVITEESNGKKRAIGVAFAFYTPFGREIGIVESDVTVAASGAICTPPLLKRSGLKNRNIGKNLHIHPVVMAWGYFPDSASPDAWPAAEKRSYEGGIITAMSTVIANTETSGYGTVIQTPILHPGMFSLLMPWISGTDMKNRMVKFSRTTHIFALARDKGSGKITSETNVSYKLEYSDQENLSKGLEKVMRIMAAAGAEEIGTQHTTGRVLKVKQASEEEFERFVKEESLRPLQKLSSPIGSAHQMGSCRMGVDPKSSAVNPKGETWEVEGLFVADSSVFPTALGVNPMVTIQAIAYCTAQSVLEVLGQKKMI</sequence>
<evidence type="ECO:0000256" key="15">
    <source>
        <dbReference type="SAM" id="Phobius"/>
    </source>
</evidence>
<dbReference type="GO" id="GO:0046577">
    <property type="term" value="F:long-chain-alcohol oxidase activity"/>
    <property type="evidence" value="ECO:0007669"/>
    <property type="project" value="UniProtKB-EC"/>
</dbReference>
<keyword evidence="9 15" id="KW-1133">Transmembrane helix</keyword>
<evidence type="ECO:0000313" key="19">
    <source>
        <dbReference type="RefSeq" id="XP_011072398.1"/>
    </source>
</evidence>
<evidence type="ECO:0000256" key="8">
    <source>
        <dbReference type="ARBA" id="ARBA00022827"/>
    </source>
</evidence>
<dbReference type="FunCoup" id="A0A6I9SSW8">
    <property type="interactions" value="8"/>
</dbReference>
<accession>A0A6I9SSW8</accession>
<protein>
    <recommendedName>
        <fullName evidence="5 12">Long-chain-alcohol oxidase</fullName>
        <ecNumber evidence="5 12">1.1.3.20</ecNumber>
    </recommendedName>
</protein>
<evidence type="ECO:0000256" key="13">
    <source>
        <dbReference type="PIRSR" id="PIRSR028937-1"/>
    </source>
</evidence>
<dbReference type="GeneID" id="105157636"/>
<evidence type="ECO:0000256" key="4">
    <source>
        <dbReference type="ARBA" id="ARBA00010790"/>
    </source>
</evidence>
<keyword evidence="6" id="KW-0285">Flavoprotein</keyword>
<feature type="binding site" evidence="14">
    <location>
        <begin position="252"/>
        <end position="267"/>
    </location>
    <ligand>
        <name>FAD</name>
        <dbReference type="ChEBI" id="CHEBI:57692"/>
    </ligand>
</feature>